<dbReference type="PANTHER" id="PTHR21601">
    <property type="entry name" value="SPA2 PROTEIN"/>
    <property type="match status" value="1"/>
</dbReference>
<dbReference type="Proteomes" id="UP000093000">
    <property type="component" value="Unassembled WGS sequence"/>
</dbReference>
<comment type="caution">
    <text evidence="5">The sequence shown here is derived from an EMBL/GenBank/DDBJ whole genome shotgun (WGS) entry which is preliminary data.</text>
</comment>
<evidence type="ECO:0000256" key="3">
    <source>
        <dbReference type="SAM" id="MobiDB-lite"/>
    </source>
</evidence>
<dbReference type="Pfam" id="PF08518">
    <property type="entry name" value="GIT_SHD"/>
    <property type="match status" value="2"/>
</dbReference>
<dbReference type="InterPro" id="IPR013724">
    <property type="entry name" value="GIT_SHD"/>
</dbReference>
<dbReference type="Gene3D" id="1.20.120.330">
    <property type="entry name" value="Nucleotidyltransferases domain 2"/>
    <property type="match status" value="1"/>
</dbReference>
<feature type="region of interest" description="Disordered" evidence="3">
    <location>
        <begin position="216"/>
        <end position="238"/>
    </location>
</feature>
<dbReference type="STRING" id="101091.A0A1C7NA50"/>
<feature type="compositionally biased region" description="Polar residues" evidence="3">
    <location>
        <begin position="1"/>
        <end position="13"/>
    </location>
</feature>
<dbReference type="Pfam" id="PF23742">
    <property type="entry name" value="VBS_C3G9"/>
    <property type="match status" value="1"/>
</dbReference>
<evidence type="ECO:0000259" key="4">
    <source>
        <dbReference type="SMART" id="SM00555"/>
    </source>
</evidence>
<gene>
    <name evidence="5" type="ORF">A0J61_06030</name>
</gene>
<feature type="compositionally biased region" description="Low complexity" evidence="3">
    <location>
        <begin position="21"/>
        <end position="45"/>
    </location>
</feature>
<dbReference type="Pfam" id="PF12205">
    <property type="entry name" value="GIT1_C"/>
    <property type="match status" value="1"/>
</dbReference>
<feature type="domain" description="GIT Spa2 homology (SHD)" evidence="4">
    <location>
        <begin position="136"/>
        <end position="166"/>
    </location>
</feature>
<keyword evidence="6" id="KW-1185">Reference proteome</keyword>
<accession>A0A1C7NA50</accession>
<evidence type="ECO:0000313" key="6">
    <source>
        <dbReference type="Proteomes" id="UP000093000"/>
    </source>
</evidence>
<feature type="coiled-coil region" evidence="2">
    <location>
        <begin position="291"/>
        <end position="374"/>
    </location>
</feature>
<protein>
    <submittedName>
        <fullName evidence="5">Uncharacterized protein C3G9.05</fullName>
    </submittedName>
</protein>
<organism evidence="5 6">
    <name type="scientific">Choanephora cucurbitarum</name>
    <dbReference type="NCBI Taxonomy" id="101091"/>
    <lineage>
        <taxon>Eukaryota</taxon>
        <taxon>Fungi</taxon>
        <taxon>Fungi incertae sedis</taxon>
        <taxon>Mucoromycota</taxon>
        <taxon>Mucoromycotina</taxon>
        <taxon>Mucoromycetes</taxon>
        <taxon>Mucorales</taxon>
        <taxon>Mucorineae</taxon>
        <taxon>Choanephoraceae</taxon>
        <taxon>Choanephoroideae</taxon>
        <taxon>Choanephora</taxon>
    </lineage>
</organism>
<name>A0A1C7NA50_9FUNG</name>
<keyword evidence="2" id="KW-0175">Coiled coil</keyword>
<reference evidence="5 6" key="1">
    <citation type="submission" date="2016-03" db="EMBL/GenBank/DDBJ databases">
        <title>Choanephora cucurbitarum.</title>
        <authorList>
            <person name="Min B."/>
            <person name="Park H."/>
            <person name="Park J.-H."/>
            <person name="Shin H.-D."/>
            <person name="Choi I.-G."/>
        </authorList>
    </citation>
    <scope>NUCLEOTIDE SEQUENCE [LARGE SCALE GENOMIC DNA]</scope>
    <source>
        <strain evidence="5 6">KUS-F28377</strain>
    </source>
</reference>
<dbReference type="OrthoDB" id="5588096at2759"/>
<feature type="compositionally biased region" description="Polar residues" evidence="3">
    <location>
        <begin position="540"/>
        <end position="557"/>
    </location>
</feature>
<dbReference type="InterPro" id="IPR056439">
    <property type="entry name" value="VBS_C3G9"/>
</dbReference>
<dbReference type="PANTHER" id="PTHR21601:SF0">
    <property type="entry name" value="PROTEIN SPA2-RELATED"/>
    <property type="match status" value="1"/>
</dbReference>
<dbReference type="EMBL" id="LUGH01000345">
    <property type="protein sequence ID" value="OBZ85921.1"/>
    <property type="molecule type" value="Genomic_DNA"/>
</dbReference>
<keyword evidence="1" id="KW-0677">Repeat</keyword>
<feature type="region of interest" description="Disordered" evidence="3">
    <location>
        <begin position="538"/>
        <end position="557"/>
    </location>
</feature>
<dbReference type="InterPro" id="IPR022018">
    <property type="entry name" value="GIT1_C"/>
</dbReference>
<evidence type="ECO:0000313" key="5">
    <source>
        <dbReference type="EMBL" id="OBZ85921.1"/>
    </source>
</evidence>
<dbReference type="InterPro" id="IPR039892">
    <property type="entry name" value="Spa2/Sph1"/>
</dbReference>
<sequence length="706" mass="80187">MSYSRSPTASNDDWLSRGPPSSRTYSTNSSRNASRSQSQTSSASRGHTSGTSLESTAKAYLVELKKFLRDLLEQEAIEGPQPQRISARQKLTRLSNSQFHELAMDVYDEVVRKNKNDKFLPFLPVKEEFHPKRNQARQKLATLPIKRFQDLASDVFSELDRRFPGLVENDPPVPQIPQPSKSTNIVPVKGTISVENIAGLSDDDDEEAAASYQEKMNSARTPISPSESNDFFSQSRKNSEVEKVKSDYEYQINIMTNRIKQLQHEVDRNSTRQHQDIETLKMKDPNEQKALDDMEEKYSSLKQKYDRLAEEHKEQQIAVQEVKRETRQMLDELKRLNIVNEELLNEKEKTDNLIQELNKESKKWKMKYDKARIELRSLRAASVIEPSHSHSIFQDSYFQPTTNGIVDQDHILTYQNYIEELLTVARTTDPSQVIQVMKNIVTVCRTITEEIERKEDGLSSASRDSLYDLKTKFSTSLSDLLTAAKYHANGMGISPVSLLDRSASHLTAVIVDLTKLLGMHSSRVSEASSLPPIMVDRQKYQNSSSSNTPSKLRASESTMSGFNSPFLNKQFHPDLDQAPTDLVEYLRTETDHIVQTIQTLLAILRSPHQSQEAHNIISELIEIVAAIIKLARSTCQTSFGSPYRSDCEAIIGQLRSCSQRIESIQTQYFERGASATAAAKRDLARESYEIAKLTKELITLFEDESF</sequence>
<feature type="region of interest" description="Disordered" evidence="3">
    <location>
        <begin position="1"/>
        <end position="54"/>
    </location>
</feature>
<dbReference type="InParanoid" id="A0A1C7NA50"/>
<evidence type="ECO:0000256" key="2">
    <source>
        <dbReference type="SAM" id="Coils"/>
    </source>
</evidence>
<dbReference type="SMART" id="SM00555">
    <property type="entry name" value="GIT"/>
    <property type="match status" value="2"/>
</dbReference>
<dbReference type="GO" id="GO:0005078">
    <property type="term" value="F:MAP-kinase scaffold activity"/>
    <property type="evidence" value="ECO:0007669"/>
    <property type="project" value="TreeGrafter"/>
</dbReference>
<feature type="compositionally biased region" description="Polar residues" evidence="3">
    <location>
        <begin position="216"/>
        <end position="236"/>
    </location>
</feature>
<feature type="domain" description="GIT Spa2 homology (SHD)" evidence="4">
    <location>
        <begin position="87"/>
        <end position="117"/>
    </location>
</feature>
<evidence type="ECO:0000256" key="1">
    <source>
        <dbReference type="ARBA" id="ARBA00022737"/>
    </source>
</evidence>
<proteinExistence type="predicted"/>
<dbReference type="AlphaFoldDB" id="A0A1C7NA50"/>